<gene>
    <name evidence="6" type="ORF">OXX778_LOCUS10122</name>
</gene>
<evidence type="ECO:0000313" key="7">
    <source>
        <dbReference type="Proteomes" id="UP000663879"/>
    </source>
</evidence>
<dbReference type="Proteomes" id="UP000663879">
    <property type="component" value="Unassembled WGS sequence"/>
</dbReference>
<evidence type="ECO:0000256" key="3">
    <source>
        <dbReference type="SAM" id="MobiDB-lite"/>
    </source>
</evidence>
<protein>
    <recommendedName>
        <fullName evidence="8">Rap guanine nucleotide exchange factor 1</fullName>
    </recommendedName>
</protein>
<dbReference type="Pfam" id="PF00617">
    <property type="entry name" value="RasGEF"/>
    <property type="match status" value="1"/>
</dbReference>
<feature type="domain" description="Ras-GEF" evidence="4">
    <location>
        <begin position="808"/>
        <end position="1033"/>
    </location>
</feature>
<dbReference type="GO" id="GO:0007265">
    <property type="term" value="P:Ras protein signal transduction"/>
    <property type="evidence" value="ECO:0007669"/>
    <property type="project" value="TreeGrafter"/>
</dbReference>
<reference evidence="6" key="1">
    <citation type="submission" date="2021-02" db="EMBL/GenBank/DDBJ databases">
        <authorList>
            <person name="Nowell W R."/>
        </authorList>
    </citation>
    <scope>NUCLEOTIDE SEQUENCE</scope>
    <source>
        <strain evidence="6">Ploen Becks lab</strain>
    </source>
</reference>
<dbReference type="InterPro" id="IPR001895">
    <property type="entry name" value="RASGEF_cat_dom"/>
</dbReference>
<evidence type="ECO:0000256" key="2">
    <source>
        <dbReference type="PROSITE-ProRule" id="PRU00168"/>
    </source>
</evidence>
<dbReference type="InterPro" id="IPR023578">
    <property type="entry name" value="Ras_GEF_dom_sf"/>
</dbReference>
<feature type="compositionally biased region" description="Low complexity" evidence="3">
    <location>
        <begin position="510"/>
        <end position="525"/>
    </location>
</feature>
<comment type="caution">
    <text evidence="6">The sequence shown here is derived from an EMBL/GenBank/DDBJ whole genome shotgun (WGS) entry which is preliminary data.</text>
</comment>
<evidence type="ECO:0008006" key="8">
    <source>
        <dbReference type="Google" id="ProtNLM"/>
    </source>
</evidence>
<dbReference type="OrthoDB" id="25179at2759"/>
<dbReference type="AlphaFoldDB" id="A0A813XLJ3"/>
<evidence type="ECO:0000259" key="4">
    <source>
        <dbReference type="PROSITE" id="PS50009"/>
    </source>
</evidence>
<dbReference type="SMART" id="SM00147">
    <property type="entry name" value="RasGEF"/>
    <property type="match status" value="1"/>
</dbReference>
<dbReference type="InterPro" id="IPR000651">
    <property type="entry name" value="Ras-like_Gua-exchang_fac_N"/>
</dbReference>
<keyword evidence="7" id="KW-1185">Reference proteome</keyword>
<dbReference type="PANTHER" id="PTHR23113">
    <property type="entry name" value="GUANINE NUCLEOTIDE EXCHANGE FACTOR"/>
    <property type="match status" value="1"/>
</dbReference>
<proteinExistence type="predicted"/>
<accession>A0A813XLJ3</accession>
<name>A0A813XLJ3_9BILA</name>
<dbReference type="PROSITE" id="PS50212">
    <property type="entry name" value="RASGEF_NTER"/>
    <property type="match status" value="1"/>
</dbReference>
<dbReference type="PROSITE" id="PS50009">
    <property type="entry name" value="RASGEF_CAT"/>
    <property type="match status" value="1"/>
</dbReference>
<dbReference type="InterPro" id="IPR036964">
    <property type="entry name" value="RASGEF_cat_dom_sf"/>
</dbReference>
<organism evidence="6 7">
    <name type="scientific">Brachionus calyciflorus</name>
    <dbReference type="NCBI Taxonomy" id="104777"/>
    <lineage>
        <taxon>Eukaryota</taxon>
        <taxon>Metazoa</taxon>
        <taxon>Spiralia</taxon>
        <taxon>Gnathifera</taxon>
        <taxon>Rotifera</taxon>
        <taxon>Eurotatoria</taxon>
        <taxon>Monogononta</taxon>
        <taxon>Pseudotrocha</taxon>
        <taxon>Ploima</taxon>
        <taxon>Brachionidae</taxon>
        <taxon>Brachionus</taxon>
    </lineage>
</organism>
<sequence>MSNKNQSLRNFVCDKPMRGFNRTYTLPRRFKEKFLTTNTLSFKSPSTKIKLDSLPVNNCLLTKSIDSLNKSIKYLDNVVLKKKYEIISSISTAILECILEIYNLIKLIENSKESTRLKLELNTSLANFIKWSDSILCFTSVKDYENKADFLELIKKSGLLSQHLLTSVQNLINYVQKKSDLNIQNVKTRSLSSSSTSTKIEPSKITININEDNTISKTIETKLDENQVQISTLTKTTTNTDKNSVENNFENFFNLDKLALELSEISTIDSNSKCNYLLKQFESFAKEFSLNEKLLQTSSCYSTLNRSKNSSASCYSSPCHSLSGTTRKKILYKNSKFIHDYENKVELSSSLNENVKKIDLFNTNKINFLETNYLNDKKMSEILLGEVKHENDGNRSDVGEKDTYSNADKEHNLKIDILNGLNPQFENDLNPDFLLIDDDEDEEHEKNDELLLVVDNNKNSFSSDSVSNSSLSLVQNSKKINENLNVNINFDMSNLSLNQQSPIQSTKTDNLQSESSLSESSNLSNSSNLINTSANLNILSLLDVSHLLEYQSSSCISNLATPVNLPNSSILRGGEVDALIVLATSASSSVIAPPANNSSHSLTSNLIKNDKTGTSFLFQEAFLTTYRTILEPIDLIKKLIYRYRFFTKKIDMNTNIDNKGVDDKDPLKRNSLNMNSFDIEFNEKFDLNRLKSNIRLNKMTSSAVRNSLNLLVRILDGLRTELDNKELIDLLNNFIFELVIDDELQMARLLRKKLLNKLEKRRLEKLGEDETNVINDQTDSHKIISTTKAQIIPYSFNTKKAQTILDFKSIDIAEQMTLIDLKLFDKIELSEVLLWSTKQNEKLSPNLIKFTEHFNSISYWARSRILEPENYRDRERHLMKFLKIMKHLRKMNNFNSYLSILSAVDSGPIQRLDWPKHIIDTIKEYAALIDPKCGFKTLREAISEAEPPCIPHIGLILQDLTILHIANPDYLPSGNCNFWKRWQQFNILERLRYFKRCNYNFKPNSKIQELFNDFKDYIGEDAQYTLSEQLKPRIKH</sequence>
<feature type="domain" description="N-terminal Ras-GEF" evidence="5">
    <location>
        <begin position="567"/>
        <end position="723"/>
    </location>
</feature>
<feature type="region of interest" description="Disordered" evidence="3">
    <location>
        <begin position="502"/>
        <end position="525"/>
    </location>
</feature>
<dbReference type="EMBL" id="CAJNOC010001564">
    <property type="protein sequence ID" value="CAF0874957.1"/>
    <property type="molecule type" value="Genomic_DNA"/>
</dbReference>
<dbReference type="GO" id="GO:0005886">
    <property type="term" value="C:plasma membrane"/>
    <property type="evidence" value="ECO:0007669"/>
    <property type="project" value="TreeGrafter"/>
</dbReference>
<dbReference type="CDD" id="cd00155">
    <property type="entry name" value="RasGEF"/>
    <property type="match status" value="1"/>
</dbReference>
<dbReference type="SUPFAM" id="SSF48366">
    <property type="entry name" value="Ras GEF"/>
    <property type="match status" value="1"/>
</dbReference>
<evidence type="ECO:0000313" key="6">
    <source>
        <dbReference type="EMBL" id="CAF0874957.1"/>
    </source>
</evidence>
<dbReference type="InterPro" id="IPR008937">
    <property type="entry name" value="Ras-like_GEF"/>
</dbReference>
<dbReference type="GO" id="GO:0005085">
    <property type="term" value="F:guanyl-nucleotide exchange factor activity"/>
    <property type="evidence" value="ECO:0007669"/>
    <property type="project" value="UniProtKB-KW"/>
</dbReference>
<evidence type="ECO:0000256" key="1">
    <source>
        <dbReference type="ARBA" id="ARBA00022658"/>
    </source>
</evidence>
<evidence type="ECO:0000259" key="5">
    <source>
        <dbReference type="PROSITE" id="PS50212"/>
    </source>
</evidence>
<dbReference type="Gene3D" id="1.10.840.10">
    <property type="entry name" value="Ras guanine-nucleotide exchange factors catalytic domain"/>
    <property type="match status" value="1"/>
</dbReference>
<keyword evidence="1 2" id="KW-0344">Guanine-nucleotide releasing factor</keyword>
<dbReference type="PANTHER" id="PTHR23113:SF224">
    <property type="entry name" value="RAP GUANINE NUCLEOTIDE EXCHANGE FACTOR 1"/>
    <property type="match status" value="1"/>
</dbReference>